<dbReference type="AlphaFoldDB" id="A0A453GUP6"/>
<sequence length="98" mass="11119">LAAAVQVLRYLFEPPASFAISHHNFLPLLEGALFLAVESLLVDCERWFRTVRSRNPSMVVPLDFIIEAWYFAPKHGVTFVEDVCPGYLAQNFGTSYLQ</sequence>
<organism evidence="1 2">
    <name type="scientific">Aegilops tauschii subsp. strangulata</name>
    <name type="common">Goatgrass</name>
    <dbReference type="NCBI Taxonomy" id="200361"/>
    <lineage>
        <taxon>Eukaryota</taxon>
        <taxon>Viridiplantae</taxon>
        <taxon>Streptophyta</taxon>
        <taxon>Embryophyta</taxon>
        <taxon>Tracheophyta</taxon>
        <taxon>Spermatophyta</taxon>
        <taxon>Magnoliopsida</taxon>
        <taxon>Liliopsida</taxon>
        <taxon>Poales</taxon>
        <taxon>Poaceae</taxon>
        <taxon>BOP clade</taxon>
        <taxon>Pooideae</taxon>
        <taxon>Triticodae</taxon>
        <taxon>Triticeae</taxon>
        <taxon>Triticinae</taxon>
        <taxon>Aegilops</taxon>
    </lineage>
</organism>
<evidence type="ECO:0000313" key="2">
    <source>
        <dbReference type="Proteomes" id="UP000015105"/>
    </source>
</evidence>
<reference evidence="2" key="2">
    <citation type="journal article" date="2017" name="Nat. Plants">
        <title>The Aegilops tauschii genome reveals multiple impacts of transposons.</title>
        <authorList>
            <person name="Zhao G."/>
            <person name="Zou C."/>
            <person name="Li K."/>
            <person name="Wang K."/>
            <person name="Li T."/>
            <person name="Gao L."/>
            <person name="Zhang X."/>
            <person name="Wang H."/>
            <person name="Yang Z."/>
            <person name="Liu X."/>
            <person name="Jiang W."/>
            <person name="Mao L."/>
            <person name="Kong X."/>
            <person name="Jiao Y."/>
            <person name="Jia J."/>
        </authorList>
    </citation>
    <scope>NUCLEOTIDE SEQUENCE [LARGE SCALE GENOMIC DNA]</scope>
    <source>
        <strain evidence="2">cv. AL8/78</strain>
    </source>
</reference>
<proteinExistence type="predicted"/>
<reference evidence="1" key="4">
    <citation type="submission" date="2019-03" db="UniProtKB">
        <authorList>
            <consortium name="EnsemblPlants"/>
        </authorList>
    </citation>
    <scope>IDENTIFICATION</scope>
</reference>
<reference evidence="2" key="1">
    <citation type="journal article" date="2014" name="Science">
        <title>Ancient hybridizations among the ancestral genomes of bread wheat.</title>
        <authorList>
            <consortium name="International Wheat Genome Sequencing Consortium,"/>
            <person name="Marcussen T."/>
            <person name="Sandve S.R."/>
            <person name="Heier L."/>
            <person name="Spannagl M."/>
            <person name="Pfeifer M."/>
            <person name="Jakobsen K.S."/>
            <person name="Wulff B.B."/>
            <person name="Steuernagel B."/>
            <person name="Mayer K.F."/>
            <person name="Olsen O.A."/>
        </authorList>
    </citation>
    <scope>NUCLEOTIDE SEQUENCE [LARGE SCALE GENOMIC DNA]</scope>
    <source>
        <strain evidence="2">cv. AL8/78</strain>
    </source>
</reference>
<reference evidence="1" key="3">
    <citation type="journal article" date="2017" name="Nature">
        <title>Genome sequence of the progenitor of the wheat D genome Aegilops tauschii.</title>
        <authorList>
            <person name="Luo M.C."/>
            <person name="Gu Y.Q."/>
            <person name="Puiu D."/>
            <person name="Wang H."/>
            <person name="Twardziok S.O."/>
            <person name="Deal K.R."/>
            <person name="Huo N."/>
            <person name="Zhu T."/>
            <person name="Wang L."/>
            <person name="Wang Y."/>
            <person name="McGuire P.E."/>
            <person name="Liu S."/>
            <person name="Long H."/>
            <person name="Ramasamy R.K."/>
            <person name="Rodriguez J.C."/>
            <person name="Van S.L."/>
            <person name="Yuan L."/>
            <person name="Wang Z."/>
            <person name="Xia Z."/>
            <person name="Xiao L."/>
            <person name="Anderson O.D."/>
            <person name="Ouyang S."/>
            <person name="Liang Y."/>
            <person name="Zimin A.V."/>
            <person name="Pertea G."/>
            <person name="Qi P."/>
            <person name="Bennetzen J.L."/>
            <person name="Dai X."/>
            <person name="Dawson M.W."/>
            <person name="Muller H.G."/>
            <person name="Kugler K."/>
            <person name="Rivarola-Duarte L."/>
            <person name="Spannagl M."/>
            <person name="Mayer K.F.X."/>
            <person name="Lu F.H."/>
            <person name="Bevan M.W."/>
            <person name="Leroy P."/>
            <person name="Li P."/>
            <person name="You F.M."/>
            <person name="Sun Q."/>
            <person name="Liu Z."/>
            <person name="Lyons E."/>
            <person name="Wicker T."/>
            <person name="Salzberg S.L."/>
            <person name="Devos K.M."/>
            <person name="Dvorak J."/>
        </authorList>
    </citation>
    <scope>NUCLEOTIDE SEQUENCE [LARGE SCALE GENOMIC DNA]</scope>
    <source>
        <strain evidence="1">cv. AL8/78</strain>
    </source>
</reference>
<evidence type="ECO:0000313" key="1">
    <source>
        <dbReference type="EnsemblPlants" id="AET3Gv21220000.30"/>
    </source>
</evidence>
<dbReference type="Gramene" id="AET3Gv21220000.30">
    <property type="protein sequence ID" value="AET3Gv21220000.30"/>
    <property type="gene ID" value="AET3Gv21220000"/>
</dbReference>
<reference evidence="1" key="5">
    <citation type="journal article" date="2021" name="G3 (Bethesda)">
        <title>Aegilops tauschii genome assembly Aet v5.0 features greater sequence contiguity and improved annotation.</title>
        <authorList>
            <person name="Wang L."/>
            <person name="Zhu T."/>
            <person name="Rodriguez J.C."/>
            <person name="Deal K.R."/>
            <person name="Dubcovsky J."/>
            <person name="McGuire P.E."/>
            <person name="Lux T."/>
            <person name="Spannagl M."/>
            <person name="Mayer K.F.X."/>
            <person name="Baldrich P."/>
            <person name="Meyers B.C."/>
            <person name="Huo N."/>
            <person name="Gu Y.Q."/>
            <person name="Zhou H."/>
            <person name="Devos K.M."/>
            <person name="Bennetzen J.L."/>
            <person name="Unver T."/>
            <person name="Budak H."/>
            <person name="Gulick P.J."/>
            <person name="Galiba G."/>
            <person name="Kalapos B."/>
            <person name="Nelson D.R."/>
            <person name="Li P."/>
            <person name="You F.M."/>
            <person name="Luo M.C."/>
            <person name="Dvorak J."/>
        </authorList>
    </citation>
    <scope>NUCLEOTIDE SEQUENCE [LARGE SCALE GENOMIC DNA]</scope>
    <source>
        <strain evidence="1">cv. AL8/78</strain>
    </source>
</reference>
<protein>
    <submittedName>
        <fullName evidence="1">Uncharacterized protein</fullName>
    </submittedName>
</protein>
<dbReference type="Proteomes" id="UP000015105">
    <property type="component" value="Chromosome 3D"/>
</dbReference>
<name>A0A453GUP6_AEGTS</name>
<accession>A0A453GUP6</accession>
<dbReference type="EnsemblPlants" id="AET3Gv21220000.30">
    <property type="protein sequence ID" value="AET3Gv21220000.30"/>
    <property type="gene ID" value="AET3Gv21220000"/>
</dbReference>
<keyword evidence="2" id="KW-1185">Reference proteome</keyword>